<evidence type="ECO:0000256" key="5">
    <source>
        <dbReference type="ARBA" id="ARBA00022840"/>
    </source>
</evidence>
<evidence type="ECO:0000256" key="1">
    <source>
        <dbReference type="ARBA" id="ARBA00010688"/>
    </source>
</evidence>
<reference evidence="10 11" key="1">
    <citation type="submission" date="2024-07" db="EMBL/GenBank/DDBJ databases">
        <title>Uliginosibacterium paludis KCTC:42655.</title>
        <authorList>
            <person name="Kim M.K."/>
        </authorList>
    </citation>
    <scope>NUCLEOTIDE SEQUENCE [LARGE SCALE GENOMIC DNA]</scope>
    <source>
        <strain evidence="10 11">KCTC 42655</strain>
    </source>
</reference>
<gene>
    <name evidence="10" type="primary">pfkB</name>
    <name evidence="10" type="ORF">ABVT11_09800</name>
</gene>
<dbReference type="PANTHER" id="PTHR46566:SF5">
    <property type="entry name" value="1-PHOSPHOFRUCTOKINASE"/>
    <property type="match status" value="1"/>
</dbReference>
<evidence type="ECO:0000256" key="2">
    <source>
        <dbReference type="ARBA" id="ARBA00022679"/>
    </source>
</evidence>
<protein>
    <recommendedName>
        <fullName evidence="7">Phosphofructokinase</fullName>
    </recommendedName>
</protein>
<dbReference type="PIRSF" id="PIRSF000535">
    <property type="entry name" value="1PFK/6PFK/LacC"/>
    <property type="match status" value="1"/>
</dbReference>
<dbReference type="RefSeq" id="WP_345923618.1">
    <property type="nucleotide sequence ID" value="NZ_JBDIVF010000001.1"/>
</dbReference>
<sequence>MTPSPRCRVLCVALNPAIDQTITVPGFQSGTVNRAASSRQDAGGKGVNVASCLADYGVPTAVAALLGRENPALFQTLFEAKQIADYSLYLDGATRTNIKLVDPEQGDTTDVNLPGPAFDAASVESCIARLLTAITKQADALEWLVLSGSLPPGWPVDVYAIFIRLARELGLRVLLDTSGAPFAAALAAGPDLVKPNRDELAAHLGRPLPDLAATLAGARELLATHAGIARVVVSMGSEGAVFVSRDKAVLAQPLKVAVTSSVGAGDAMVAGLVAAALASLPLGNTARLATAFAAGKLQRPGPHLPAAAEVQALAQQVGLVPLNNPPE</sequence>
<keyword evidence="3 8" id="KW-0547">Nucleotide-binding</keyword>
<dbReference type="NCBIfam" id="TIGR03828">
    <property type="entry name" value="pfkB"/>
    <property type="match status" value="1"/>
</dbReference>
<dbReference type="Pfam" id="PF00294">
    <property type="entry name" value="PfkB"/>
    <property type="match status" value="1"/>
</dbReference>
<organism evidence="10 11">
    <name type="scientific">Uliginosibacterium paludis</name>
    <dbReference type="NCBI Taxonomy" id="1615952"/>
    <lineage>
        <taxon>Bacteria</taxon>
        <taxon>Pseudomonadati</taxon>
        <taxon>Pseudomonadota</taxon>
        <taxon>Betaproteobacteria</taxon>
        <taxon>Rhodocyclales</taxon>
        <taxon>Zoogloeaceae</taxon>
        <taxon>Uliginosibacterium</taxon>
    </lineage>
</organism>
<evidence type="ECO:0000256" key="7">
    <source>
        <dbReference type="PIRNR" id="PIRNR000535"/>
    </source>
</evidence>
<keyword evidence="4 8" id="KW-0418">Kinase</keyword>
<accession>A0ABV2CQD6</accession>
<dbReference type="Proteomes" id="UP001548590">
    <property type="component" value="Unassembled WGS sequence"/>
</dbReference>
<evidence type="ECO:0000256" key="3">
    <source>
        <dbReference type="ARBA" id="ARBA00022741"/>
    </source>
</evidence>
<dbReference type="CDD" id="cd01164">
    <property type="entry name" value="FruK_PfkB_like"/>
    <property type="match status" value="1"/>
</dbReference>
<proteinExistence type="inferred from homology"/>
<dbReference type="PROSITE" id="PS00584">
    <property type="entry name" value="PFKB_KINASES_2"/>
    <property type="match status" value="1"/>
</dbReference>
<comment type="caution">
    <text evidence="10">The sequence shown here is derived from an EMBL/GenBank/DDBJ whole genome shotgun (WGS) entry which is preliminary data.</text>
</comment>
<evidence type="ECO:0000313" key="11">
    <source>
        <dbReference type="Proteomes" id="UP001548590"/>
    </source>
</evidence>
<dbReference type="NCBIfam" id="TIGR03168">
    <property type="entry name" value="1-PFK"/>
    <property type="match status" value="1"/>
</dbReference>
<feature type="domain" description="Carbohydrate kinase PfkB" evidence="9">
    <location>
        <begin position="15"/>
        <end position="304"/>
    </location>
</feature>
<evidence type="ECO:0000259" key="9">
    <source>
        <dbReference type="Pfam" id="PF00294"/>
    </source>
</evidence>
<keyword evidence="11" id="KW-1185">Reference proteome</keyword>
<dbReference type="EMBL" id="JBEWLZ010000004">
    <property type="protein sequence ID" value="MET1490120.1"/>
    <property type="molecule type" value="Genomic_DNA"/>
</dbReference>
<evidence type="ECO:0000256" key="4">
    <source>
        <dbReference type="ARBA" id="ARBA00022777"/>
    </source>
</evidence>
<comment type="function">
    <text evidence="8">Catalyzes the ATP-dependent phosphorylation of fructose-l-phosphate to fructose-l,6-bisphosphate.</text>
</comment>
<dbReference type="InterPro" id="IPR022463">
    <property type="entry name" value="1-PFruKinase"/>
</dbReference>
<dbReference type="PROSITE" id="PS00583">
    <property type="entry name" value="PFKB_KINASES_1"/>
    <property type="match status" value="1"/>
</dbReference>
<dbReference type="SUPFAM" id="SSF53613">
    <property type="entry name" value="Ribokinase-like"/>
    <property type="match status" value="1"/>
</dbReference>
<dbReference type="InterPro" id="IPR029056">
    <property type="entry name" value="Ribokinase-like"/>
</dbReference>
<dbReference type="PANTHER" id="PTHR46566">
    <property type="entry name" value="1-PHOSPHOFRUCTOKINASE-RELATED"/>
    <property type="match status" value="1"/>
</dbReference>
<comment type="similarity">
    <text evidence="1 7 8">Belongs to the carbohydrate kinase PfkB family.</text>
</comment>
<dbReference type="InterPro" id="IPR011611">
    <property type="entry name" value="PfkB_dom"/>
</dbReference>
<dbReference type="GO" id="GO:0008662">
    <property type="term" value="F:1-phosphofructokinase activity"/>
    <property type="evidence" value="ECO:0007669"/>
    <property type="project" value="UniProtKB-EC"/>
</dbReference>
<name>A0ABV2CQD6_9RHOO</name>
<evidence type="ECO:0000256" key="8">
    <source>
        <dbReference type="RuleBase" id="RU369061"/>
    </source>
</evidence>
<comment type="catalytic activity">
    <reaction evidence="6 8">
        <text>beta-D-fructose 1-phosphate + ATP = beta-D-fructose 1,6-bisphosphate + ADP + H(+)</text>
        <dbReference type="Rhea" id="RHEA:14213"/>
        <dbReference type="ChEBI" id="CHEBI:15378"/>
        <dbReference type="ChEBI" id="CHEBI:30616"/>
        <dbReference type="ChEBI" id="CHEBI:32966"/>
        <dbReference type="ChEBI" id="CHEBI:138881"/>
        <dbReference type="ChEBI" id="CHEBI:456216"/>
        <dbReference type="EC" id="2.7.1.56"/>
    </reaction>
</comment>
<evidence type="ECO:0000313" key="10">
    <source>
        <dbReference type="EMBL" id="MET1490120.1"/>
    </source>
</evidence>
<keyword evidence="5 8" id="KW-0067">ATP-binding</keyword>
<dbReference type="InterPro" id="IPR002173">
    <property type="entry name" value="Carboh/pur_kinase_PfkB_CS"/>
</dbReference>
<dbReference type="InterPro" id="IPR017583">
    <property type="entry name" value="Tagatose/fructose_Pkinase"/>
</dbReference>
<dbReference type="Gene3D" id="3.40.1190.20">
    <property type="match status" value="1"/>
</dbReference>
<evidence type="ECO:0000256" key="6">
    <source>
        <dbReference type="ARBA" id="ARBA00047745"/>
    </source>
</evidence>
<keyword evidence="2 7" id="KW-0808">Transferase</keyword>